<evidence type="ECO:0008006" key="3">
    <source>
        <dbReference type="Google" id="ProtNLM"/>
    </source>
</evidence>
<dbReference type="Proteomes" id="UP000198992">
    <property type="component" value="Unassembled WGS sequence"/>
</dbReference>
<accession>A0A1H4YXS3</accession>
<dbReference type="EMBL" id="FNTH01000001">
    <property type="protein sequence ID" value="SED22802.1"/>
    <property type="molecule type" value="Genomic_DNA"/>
</dbReference>
<dbReference type="AlphaFoldDB" id="A0A1H4YXS3"/>
<sequence length="90" mass="10120">MRIVDATAISVFARRTARSASDFASIVRNLILDVRDSYRPELHYMRGPGPKWRAKHQRWLKFGAPAVLPAERHPLSPLYVRGRDAAGPPG</sequence>
<gene>
    <name evidence="1" type="ORF">SAMN05444164_4151</name>
</gene>
<evidence type="ECO:0000313" key="2">
    <source>
        <dbReference type="Proteomes" id="UP000198992"/>
    </source>
</evidence>
<proteinExistence type="predicted"/>
<reference evidence="1 2" key="1">
    <citation type="submission" date="2016-10" db="EMBL/GenBank/DDBJ databases">
        <authorList>
            <person name="de Groot N.N."/>
        </authorList>
    </citation>
    <scope>NUCLEOTIDE SEQUENCE [LARGE SCALE GENOMIC DNA]</scope>
    <source>
        <strain evidence="1 2">MT12</strain>
    </source>
</reference>
<organism evidence="1 2">
    <name type="scientific">Bradyrhizobium erythrophlei</name>
    <dbReference type="NCBI Taxonomy" id="1437360"/>
    <lineage>
        <taxon>Bacteria</taxon>
        <taxon>Pseudomonadati</taxon>
        <taxon>Pseudomonadota</taxon>
        <taxon>Alphaproteobacteria</taxon>
        <taxon>Hyphomicrobiales</taxon>
        <taxon>Nitrobacteraceae</taxon>
        <taxon>Bradyrhizobium</taxon>
    </lineage>
</organism>
<name>A0A1H4YXS3_9BRAD</name>
<protein>
    <recommendedName>
        <fullName evidence="3">Transposase</fullName>
    </recommendedName>
</protein>
<evidence type="ECO:0000313" key="1">
    <source>
        <dbReference type="EMBL" id="SED22802.1"/>
    </source>
</evidence>
<dbReference type="OrthoDB" id="8241554at2"/>